<organism evidence="1 2">
    <name type="scientific">Sinisalibacter aestuarii</name>
    <dbReference type="NCBI Taxonomy" id="2949426"/>
    <lineage>
        <taxon>Bacteria</taxon>
        <taxon>Pseudomonadati</taxon>
        <taxon>Pseudomonadota</taxon>
        <taxon>Alphaproteobacteria</taxon>
        <taxon>Rhodobacterales</taxon>
        <taxon>Roseobacteraceae</taxon>
        <taxon>Sinisalibacter</taxon>
    </lineage>
</organism>
<evidence type="ECO:0008006" key="3">
    <source>
        <dbReference type="Google" id="ProtNLM"/>
    </source>
</evidence>
<protein>
    <recommendedName>
        <fullName evidence="3">PAS domain-containing protein</fullName>
    </recommendedName>
</protein>
<sequence length="406" mass="45624">MSFVEKRKEFRPARGEAPFGLDEVFFSRTDPRGVIQAGNYVFRRVAAYEWSQLIGAPHKVIRHPDMPRGVFWLMWNRLQAGQPIGAYVKNRAQDGLHYWVYAVIAPIDGGYLSARIKPTSALRDRIEREYAMLRAAERDDGLTPEASAERLCARLGELGFPDYETFAAHALGEELLERDRGLSLPGDPRMCALRMMRDAASHLVDETAALSKEFRAMRTIPHNMQVLASRLEPTGGPVSTLSMNYRAISHEMSDWFAQNVVGSGATFTRILGTVYSSMFLEGMARILRESDQQLQIERRALGTLDIQAERRIQAEQAALFTARSRTGLAQVRDEAGRILRACEVMQRHVLGLSSTRVLCKIESRRTAGAQDALSGIIGQLGDFQERITVRLERIEAECRQILARTG</sequence>
<dbReference type="EMBL" id="BROH01000007">
    <property type="protein sequence ID" value="GKY88721.1"/>
    <property type="molecule type" value="Genomic_DNA"/>
</dbReference>
<dbReference type="Gene3D" id="3.30.450.20">
    <property type="entry name" value="PAS domain"/>
    <property type="match status" value="1"/>
</dbReference>
<evidence type="ECO:0000313" key="2">
    <source>
        <dbReference type="Proteomes" id="UP001144205"/>
    </source>
</evidence>
<dbReference type="SUPFAM" id="SSF55785">
    <property type="entry name" value="PYP-like sensor domain (PAS domain)"/>
    <property type="match status" value="1"/>
</dbReference>
<evidence type="ECO:0000313" key="1">
    <source>
        <dbReference type="EMBL" id="GKY88721.1"/>
    </source>
</evidence>
<keyword evidence="2" id="KW-1185">Reference proteome</keyword>
<dbReference type="InterPro" id="IPR035965">
    <property type="entry name" value="PAS-like_dom_sf"/>
</dbReference>
<proteinExistence type="predicted"/>
<accession>A0ABQ5LWR6</accession>
<dbReference type="Proteomes" id="UP001144205">
    <property type="component" value="Unassembled WGS sequence"/>
</dbReference>
<name>A0ABQ5LWR6_9RHOB</name>
<reference evidence="1" key="1">
    <citation type="journal article" date="2023" name="Int. J. Syst. Evol. Microbiol.">
        <title>Sinisalibacter aestuarii sp. nov., isolated from estuarine sediment of the Arakawa River.</title>
        <authorList>
            <person name="Arafat S.T."/>
            <person name="Hirano S."/>
            <person name="Sato A."/>
            <person name="Takeuchi K."/>
            <person name="Yasuda T."/>
            <person name="Terahara T."/>
            <person name="Hamada M."/>
            <person name="Kobayashi T."/>
        </authorList>
    </citation>
    <scope>NUCLEOTIDE SEQUENCE</scope>
    <source>
        <strain evidence="1">B-399</strain>
    </source>
</reference>
<comment type="caution">
    <text evidence="1">The sequence shown here is derived from an EMBL/GenBank/DDBJ whole genome shotgun (WGS) entry which is preliminary data.</text>
</comment>
<gene>
    <name evidence="1" type="ORF">STA1M1_25900</name>
</gene>
<dbReference type="RefSeq" id="WP_281842756.1">
    <property type="nucleotide sequence ID" value="NZ_BROH01000007.1"/>
</dbReference>